<feature type="region of interest" description="Disordered" evidence="1">
    <location>
        <begin position="28"/>
        <end position="60"/>
    </location>
</feature>
<dbReference type="InterPro" id="IPR054695">
    <property type="entry name" value="Pierisin-like_dom"/>
</dbReference>
<gene>
    <name evidence="3" type="ORF">VQ7734_05056</name>
</gene>
<evidence type="ECO:0000259" key="2">
    <source>
        <dbReference type="Pfam" id="PF22596"/>
    </source>
</evidence>
<accession>A0A1M7Z3N0</accession>
<dbReference type="Proteomes" id="UP000184600">
    <property type="component" value="Unassembled WGS sequence"/>
</dbReference>
<name>A0A1M7Z3N0_9VIBR</name>
<dbReference type="SUPFAM" id="SSF56399">
    <property type="entry name" value="ADP-ribosylation"/>
    <property type="match status" value="1"/>
</dbReference>
<feature type="domain" description="Pierisin-like" evidence="2">
    <location>
        <begin position="142"/>
        <end position="264"/>
    </location>
</feature>
<dbReference type="EMBL" id="FRFG01000111">
    <property type="protein sequence ID" value="SHO59276.1"/>
    <property type="molecule type" value="Genomic_DNA"/>
</dbReference>
<keyword evidence="4" id="KW-1185">Reference proteome</keyword>
<protein>
    <recommendedName>
        <fullName evidence="2">Pierisin-like domain-containing protein</fullName>
    </recommendedName>
</protein>
<proteinExistence type="predicted"/>
<dbReference type="AlphaFoldDB" id="A0A1M7Z3N0"/>
<dbReference type="Pfam" id="PF22596">
    <property type="entry name" value="Scabin-like"/>
    <property type="match status" value="1"/>
</dbReference>
<dbReference type="STRING" id="1117707.VQ7734_05056"/>
<evidence type="ECO:0000313" key="3">
    <source>
        <dbReference type="EMBL" id="SHO59276.1"/>
    </source>
</evidence>
<evidence type="ECO:0000313" key="4">
    <source>
        <dbReference type="Proteomes" id="UP000184600"/>
    </source>
</evidence>
<organism evidence="3 4">
    <name type="scientific">Vibrio quintilis</name>
    <dbReference type="NCBI Taxonomy" id="1117707"/>
    <lineage>
        <taxon>Bacteria</taxon>
        <taxon>Pseudomonadati</taxon>
        <taxon>Pseudomonadota</taxon>
        <taxon>Gammaproteobacteria</taxon>
        <taxon>Vibrionales</taxon>
        <taxon>Vibrionaceae</taxon>
        <taxon>Vibrio</taxon>
    </lineage>
</organism>
<dbReference type="OrthoDB" id="6798636at2"/>
<sequence length="266" mass="27918">MSEDPAGVAEQLAGAVVDKTKEVLADPGVLLPEENKGSAGDRQLAAELQGEEEKAQQEAGSQFIEDAVSLIGSPVAAKGEKLAGELAIKGLAEAAEEVTQAAGKGAVELVESQAGKQLGHGIDVGDIGKLADDAVGDVSRELYRKDGREPSEIFGEGFQPWKPNANVSIENYVNFNEPSQYVGTSKIPVGATEVNTQTGQPGYLYIIDDPGHGIDVNEVYPSNPFSHEQEIAFPGGIDSCSIKGCIPIDGNNNPIGEFIANPNFEE</sequence>
<evidence type="ECO:0000256" key="1">
    <source>
        <dbReference type="SAM" id="MobiDB-lite"/>
    </source>
</evidence>
<reference evidence="4" key="1">
    <citation type="submission" date="2016-12" db="EMBL/GenBank/DDBJ databases">
        <authorList>
            <person name="Rodrigo-Torres L."/>
            <person name="Arahal R.D."/>
            <person name="Lucena T."/>
        </authorList>
    </citation>
    <scope>NUCLEOTIDE SEQUENCE [LARGE SCALE GENOMIC DNA]</scope>
</reference>
<dbReference type="Gene3D" id="3.90.210.10">
    <property type="entry name" value="Heat-Labile Enterotoxin, subunit A"/>
    <property type="match status" value="1"/>
</dbReference>